<dbReference type="Proteomes" id="UP001500390">
    <property type="component" value="Unassembled WGS sequence"/>
</dbReference>
<dbReference type="Pfam" id="PF00583">
    <property type="entry name" value="Acetyltransf_1"/>
    <property type="match status" value="1"/>
</dbReference>
<dbReference type="PROSITE" id="PS51186">
    <property type="entry name" value="GNAT"/>
    <property type="match status" value="1"/>
</dbReference>
<evidence type="ECO:0000313" key="3">
    <source>
        <dbReference type="Proteomes" id="UP001500390"/>
    </source>
</evidence>
<proteinExistence type="predicted"/>
<feature type="domain" description="N-acetyltransferase" evidence="1">
    <location>
        <begin position="61"/>
        <end position="195"/>
    </location>
</feature>
<reference evidence="3" key="1">
    <citation type="journal article" date="2019" name="Int. J. Syst. Evol. Microbiol.">
        <title>The Global Catalogue of Microorganisms (GCM) 10K type strain sequencing project: providing services to taxonomists for standard genome sequencing and annotation.</title>
        <authorList>
            <consortium name="The Broad Institute Genomics Platform"/>
            <consortium name="The Broad Institute Genome Sequencing Center for Infectious Disease"/>
            <person name="Wu L."/>
            <person name="Ma J."/>
        </authorList>
    </citation>
    <scope>NUCLEOTIDE SEQUENCE [LARGE SCALE GENOMIC DNA]</scope>
    <source>
        <strain evidence="3">JCM 17738</strain>
    </source>
</reference>
<dbReference type="EMBL" id="BAABFX010000028">
    <property type="protein sequence ID" value="GAA4397276.1"/>
    <property type="molecule type" value="Genomic_DNA"/>
</dbReference>
<accession>A0ABP8JX10</accession>
<protein>
    <recommendedName>
        <fullName evidence="1">N-acetyltransferase domain-containing protein</fullName>
    </recommendedName>
</protein>
<dbReference type="InterPro" id="IPR016181">
    <property type="entry name" value="Acyl_CoA_acyltransferase"/>
</dbReference>
<dbReference type="InterPro" id="IPR051822">
    <property type="entry name" value="Glycosyl_Hydrolase_84"/>
</dbReference>
<dbReference type="InterPro" id="IPR000182">
    <property type="entry name" value="GNAT_dom"/>
</dbReference>
<dbReference type="PANTHER" id="PTHR13170:SF16">
    <property type="entry name" value="PROTEIN O-GLCNACASE"/>
    <property type="match status" value="1"/>
</dbReference>
<evidence type="ECO:0000259" key="1">
    <source>
        <dbReference type="PROSITE" id="PS51186"/>
    </source>
</evidence>
<dbReference type="SUPFAM" id="SSF55729">
    <property type="entry name" value="Acyl-CoA N-acyltransferases (Nat)"/>
    <property type="match status" value="1"/>
</dbReference>
<evidence type="ECO:0000313" key="2">
    <source>
        <dbReference type="EMBL" id="GAA4397276.1"/>
    </source>
</evidence>
<name>A0ABP8JX10_9MICO</name>
<gene>
    <name evidence="2" type="ORF">GCM10023153_21010</name>
</gene>
<dbReference type="Gene3D" id="3.40.630.30">
    <property type="match status" value="1"/>
</dbReference>
<dbReference type="PANTHER" id="PTHR13170">
    <property type="entry name" value="O-GLCNACASE"/>
    <property type="match status" value="1"/>
</dbReference>
<comment type="caution">
    <text evidence="2">The sequence shown here is derived from an EMBL/GenBank/DDBJ whole genome shotgun (WGS) entry which is preliminary data.</text>
</comment>
<keyword evidence="3" id="KW-1185">Reference proteome</keyword>
<organism evidence="2 3">
    <name type="scientific">Ornithinibacter aureus</name>
    <dbReference type="NCBI Taxonomy" id="622664"/>
    <lineage>
        <taxon>Bacteria</taxon>
        <taxon>Bacillati</taxon>
        <taxon>Actinomycetota</taxon>
        <taxon>Actinomycetes</taxon>
        <taxon>Micrococcales</taxon>
        <taxon>Intrasporangiaceae</taxon>
        <taxon>Ornithinibacter</taxon>
    </lineage>
</organism>
<sequence length="195" mass="21317">MREGTLHDFPGVYRVCRLTGHAGRDATSRHADPDLLGHLWAGPYLAFPEAVTRVIHDDQGVAGYCLAVPDTAAFEHWLDTVWLPPLRERLPLGSGATEADRALVERIHETPRSDAALLAEHPAHLHVDLLPRLKGQGWGRRIMDEVVGELSREGVPGIHLGVDPGNTAAPGFYQRLGFRPVTGPPGARWYGILLA</sequence>